<evidence type="ECO:0000313" key="2">
    <source>
        <dbReference type="Proteomes" id="UP001331761"/>
    </source>
</evidence>
<proteinExistence type="predicted"/>
<gene>
    <name evidence="1" type="ORF">GCK32_012232</name>
</gene>
<accession>A0AAN8J0X2</accession>
<dbReference type="Proteomes" id="UP001331761">
    <property type="component" value="Unassembled WGS sequence"/>
</dbReference>
<dbReference type="AlphaFoldDB" id="A0AAN8J0X2"/>
<dbReference type="EMBL" id="WIXE01015976">
    <property type="protein sequence ID" value="KAK5973039.1"/>
    <property type="molecule type" value="Genomic_DNA"/>
</dbReference>
<comment type="caution">
    <text evidence="1">The sequence shown here is derived from an EMBL/GenBank/DDBJ whole genome shotgun (WGS) entry which is preliminary data.</text>
</comment>
<sequence length="34" mass="3770">MDLRRISIRHVSAMKHLRAMTVGVYLDLGGATVT</sequence>
<name>A0AAN8J0X2_TRICO</name>
<evidence type="ECO:0000313" key="1">
    <source>
        <dbReference type="EMBL" id="KAK5973039.1"/>
    </source>
</evidence>
<reference evidence="1 2" key="1">
    <citation type="submission" date="2019-10" db="EMBL/GenBank/DDBJ databases">
        <title>Assembly and Annotation for the nematode Trichostrongylus colubriformis.</title>
        <authorList>
            <person name="Martin J."/>
        </authorList>
    </citation>
    <scope>NUCLEOTIDE SEQUENCE [LARGE SCALE GENOMIC DNA]</scope>
    <source>
        <strain evidence="1">G859</strain>
        <tissue evidence="1">Whole worm</tissue>
    </source>
</reference>
<keyword evidence="2" id="KW-1185">Reference proteome</keyword>
<protein>
    <submittedName>
        <fullName evidence="1">Uncharacterized protein</fullName>
    </submittedName>
</protein>
<organism evidence="1 2">
    <name type="scientific">Trichostrongylus colubriformis</name>
    <name type="common">Black scour worm</name>
    <dbReference type="NCBI Taxonomy" id="6319"/>
    <lineage>
        <taxon>Eukaryota</taxon>
        <taxon>Metazoa</taxon>
        <taxon>Ecdysozoa</taxon>
        <taxon>Nematoda</taxon>
        <taxon>Chromadorea</taxon>
        <taxon>Rhabditida</taxon>
        <taxon>Rhabditina</taxon>
        <taxon>Rhabditomorpha</taxon>
        <taxon>Strongyloidea</taxon>
        <taxon>Trichostrongylidae</taxon>
        <taxon>Trichostrongylus</taxon>
    </lineage>
</organism>